<reference evidence="2" key="1">
    <citation type="submission" date="2020-11" db="EMBL/GenBank/DDBJ databases">
        <authorList>
            <consortium name="DOE Joint Genome Institute"/>
            <person name="Ahrendt S."/>
            <person name="Riley R."/>
            <person name="Andreopoulos W."/>
            <person name="Labutti K."/>
            <person name="Pangilinan J."/>
            <person name="Ruiz-Duenas F.J."/>
            <person name="Barrasa J.M."/>
            <person name="Sanchez-Garcia M."/>
            <person name="Camarero S."/>
            <person name="Miyauchi S."/>
            <person name="Serrano A."/>
            <person name="Linde D."/>
            <person name="Babiker R."/>
            <person name="Drula E."/>
            <person name="Ayuso-Fernandez I."/>
            <person name="Pacheco R."/>
            <person name="Padilla G."/>
            <person name="Ferreira P."/>
            <person name="Barriuso J."/>
            <person name="Kellner H."/>
            <person name="Castanera R."/>
            <person name="Alfaro M."/>
            <person name="Ramirez L."/>
            <person name="Pisabarro A.G."/>
            <person name="Kuo A."/>
            <person name="Tritt A."/>
            <person name="Lipzen A."/>
            <person name="He G."/>
            <person name="Yan M."/>
            <person name="Ng V."/>
            <person name="Cullen D."/>
            <person name="Martin F."/>
            <person name="Rosso M.-N."/>
            <person name="Henrissat B."/>
            <person name="Hibbett D."/>
            <person name="Martinez A.T."/>
            <person name="Grigoriev I.V."/>
        </authorList>
    </citation>
    <scope>NUCLEOTIDE SEQUENCE</scope>
    <source>
        <strain evidence="2">AH 40177</strain>
    </source>
</reference>
<comment type="caution">
    <text evidence="2">The sequence shown here is derived from an EMBL/GenBank/DDBJ whole genome shotgun (WGS) entry which is preliminary data.</text>
</comment>
<feature type="compositionally biased region" description="Basic and acidic residues" evidence="1">
    <location>
        <begin position="64"/>
        <end position="75"/>
    </location>
</feature>
<dbReference type="OrthoDB" id="3003917at2759"/>
<organism evidence="2 3">
    <name type="scientific">Rhodocollybia butyracea</name>
    <dbReference type="NCBI Taxonomy" id="206335"/>
    <lineage>
        <taxon>Eukaryota</taxon>
        <taxon>Fungi</taxon>
        <taxon>Dikarya</taxon>
        <taxon>Basidiomycota</taxon>
        <taxon>Agaricomycotina</taxon>
        <taxon>Agaricomycetes</taxon>
        <taxon>Agaricomycetidae</taxon>
        <taxon>Agaricales</taxon>
        <taxon>Marasmiineae</taxon>
        <taxon>Omphalotaceae</taxon>
        <taxon>Rhodocollybia</taxon>
    </lineage>
</organism>
<evidence type="ECO:0000256" key="1">
    <source>
        <dbReference type="SAM" id="MobiDB-lite"/>
    </source>
</evidence>
<protein>
    <submittedName>
        <fullName evidence="2">Uncharacterized protein</fullName>
    </submittedName>
</protein>
<name>A0A9P5PD45_9AGAR</name>
<proteinExistence type="predicted"/>
<sequence>MLVTDCFPVHNALEFDKSHLLSLTARASANKYHVELPEILDNDGGAGEIEETMMWFASSQVKSNVEDQAERERTRSNSSENGAHRSHLIETPIWMNNDWRLRWIRRMGRRDIGSNTNIALLSHPFASWTTAFTPRIYNAPYGQSP</sequence>
<gene>
    <name evidence="2" type="ORF">BDP27DRAFT_1430620</name>
</gene>
<evidence type="ECO:0000313" key="2">
    <source>
        <dbReference type="EMBL" id="KAF9059990.1"/>
    </source>
</evidence>
<dbReference type="Proteomes" id="UP000772434">
    <property type="component" value="Unassembled WGS sequence"/>
</dbReference>
<dbReference type="AlphaFoldDB" id="A0A9P5PD45"/>
<accession>A0A9P5PD45</accession>
<feature type="region of interest" description="Disordered" evidence="1">
    <location>
        <begin position="64"/>
        <end position="83"/>
    </location>
</feature>
<keyword evidence="3" id="KW-1185">Reference proteome</keyword>
<dbReference type="EMBL" id="JADNRY010000267">
    <property type="protein sequence ID" value="KAF9059990.1"/>
    <property type="molecule type" value="Genomic_DNA"/>
</dbReference>
<evidence type="ECO:0000313" key="3">
    <source>
        <dbReference type="Proteomes" id="UP000772434"/>
    </source>
</evidence>